<gene>
    <name evidence="8" type="primary">ectA</name>
</gene>
<name>A0A0P0YZZ0_9HYPH</name>
<evidence type="ECO:0000256" key="4">
    <source>
        <dbReference type="ARBA" id="ARBA00017935"/>
    </source>
</evidence>
<dbReference type="UniPathway" id="UPA00067">
    <property type="reaction ID" value="UER00122"/>
</dbReference>
<feature type="domain" description="N-acetyltransferase" evidence="9">
    <location>
        <begin position="19"/>
        <end position="176"/>
    </location>
</feature>
<comment type="similarity">
    <text evidence="2 8">Belongs to the acetyltransferase family. EctA subfamily.</text>
</comment>
<evidence type="ECO:0000256" key="5">
    <source>
        <dbReference type="ARBA" id="ARBA00022679"/>
    </source>
</evidence>
<evidence type="ECO:0000259" key="9">
    <source>
        <dbReference type="PROSITE" id="PS51186"/>
    </source>
</evidence>
<keyword evidence="6 8" id="KW-0012">Acyltransferase</keyword>
<evidence type="ECO:0000256" key="1">
    <source>
        <dbReference type="ARBA" id="ARBA00004978"/>
    </source>
</evidence>
<dbReference type="GO" id="GO:0019491">
    <property type="term" value="P:ectoine biosynthetic process"/>
    <property type="evidence" value="ECO:0007669"/>
    <property type="project" value="UniProtKB-UniPathway"/>
</dbReference>
<evidence type="ECO:0000313" key="10">
    <source>
        <dbReference type="EMBL" id="BAT27109.1"/>
    </source>
</evidence>
<organism evidence="10">
    <name type="scientific">Aurantimonas coralicida</name>
    <dbReference type="NCBI Taxonomy" id="182270"/>
    <lineage>
        <taxon>Bacteria</taxon>
        <taxon>Pseudomonadati</taxon>
        <taxon>Pseudomonadota</taxon>
        <taxon>Alphaproteobacteria</taxon>
        <taxon>Hyphomicrobiales</taxon>
        <taxon>Aurantimonadaceae</taxon>
        <taxon>Aurantimonas</taxon>
    </lineage>
</organism>
<dbReference type="SUPFAM" id="SSF55729">
    <property type="entry name" value="Acyl-CoA N-acyltransferases (Nat)"/>
    <property type="match status" value="1"/>
</dbReference>
<comment type="catalytic activity">
    <reaction evidence="7 8">
        <text>L-2,4-diaminobutanoate + acetyl-CoA = (2S)-4-acetamido-2-aminobutanoate + CoA + H(+)</text>
        <dbReference type="Rhea" id="RHEA:16901"/>
        <dbReference type="ChEBI" id="CHEBI:15378"/>
        <dbReference type="ChEBI" id="CHEBI:57287"/>
        <dbReference type="ChEBI" id="CHEBI:57288"/>
        <dbReference type="ChEBI" id="CHEBI:58761"/>
        <dbReference type="ChEBI" id="CHEBI:58929"/>
        <dbReference type="EC" id="2.3.1.178"/>
    </reaction>
</comment>
<evidence type="ECO:0000256" key="6">
    <source>
        <dbReference type="ARBA" id="ARBA00023315"/>
    </source>
</evidence>
<accession>A0A0P0YZZ0</accession>
<evidence type="ECO:0000256" key="2">
    <source>
        <dbReference type="ARBA" id="ARBA00010712"/>
    </source>
</evidence>
<dbReference type="Gene3D" id="3.40.630.30">
    <property type="match status" value="1"/>
</dbReference>
<dbReference type="NCBIfam" id="TIGR02406">
    <property type="entry name" value="ectoine_EctA"/>
    <property type="match status" value="1"/>
</dbReference>
<dbReference type="InterPro" id="IPR000182">
    <property type="entry name" value="GNAT_dom"/>
</dbReference>
<keyword evidence="5 8" id="KW-0808">Transferase</keyword>
<dbReference type="EMBL" id="LC066374">
    <property type="protein sequence ID" value="BAT27109.1"/>
    <property type="molecule type" value="Genomic_DNA"/>
</dbReference>
<evidence type="ECO:0000256" key="3">
    <source>
        <dbReference type="ARBA" id="ARBA00012355"/>
    </source>
</evidence>
<dbReference type="GO" id="GO:0033816">
    <property type="term" value="F:diaminobutyrate acetyltransferase activity"/>
    <property type="evidence" value="ECO:0007669"/>
    <property type="project" value="UniProtKB-EC"/>
</dbReference>
<comment type="pathway">
    <text evidence="1 8">Amine and polyamine biosynthesis; ectoine biosynthesis; L-ectoine from L-aspartate 4-semialdehyde: step 2/3.</text>
</comment>
<dbReference type="EC" id="2.3.1.178" evidence="3 8"/>
<evidence type="ECO:0000256" key="8">
    <source>
        <dbReference type="RuleBase" id="RU365045"/>
    </source>
</evidence>
<dbReference type="RefSeq" id="WP_024350692.1">
    <property type="nucleotide sequence ID" value="NZ_BBWN01000016.1"/>
</dbReference>
<dbReference type="InterPro" id="IPR012772">
    <property type="entry name" value="Ectoine_EctA"/>
</dbReference>
<dbReference type="Pfam" id="PF00583">
    <property type="entry name" value="Acetyltransf_1"/>
    <property type="match status" value="1"/>
</dbReference>
<dbReference type="PROSITE" id="PS51186">
    <property type="entry name" value="GNAT"/>
    <property type="match status" value="1"/>
</dbReference>
<dbReference type="CDD" id="cd04301">
    <property type="entry name" value="NAT_SF"/>
    <property type="match status" value="1"/>
</dbReference>
<sequence>MQKSDKGHRPQLASVSSPLTFRHPVREDGQAVHDLIDSCEALDDNSLYCNFLQCTHFASTCMLAELDGEIVGWVSAYRPPEEPEALFVWQVAVAEAARGRRLARRLIANLLTSESCEGVERLKTTITPDNKSSWRMFEGVADEFDAKITDKVWLCGDEHFSGDHDSEHMLTIAPIDASAAETDDMPEQTAQAA</sequence>
<dbReference type="AlphaFoldDB" id="A0A0P0YZZ0"/>
<reference evidence="10" key="1">
    <citation type="journal article" date="2015" name="Proc. Natl. Acad. Sci. U.S.A.">
        <title>Bacterial clade with the ribosomal RNA operon on a small plasmid rather than the chromosome.</title>
        <authorList>
            <person name="Anda M."/>
            <person name="Ohtsubo Y."/>
            <person name="Okubo T."/>
            <person name="Sugawara M."/>
            <person name="Nagata Y."/>
            <person name="Tsuda M."/>
            <person name="Minamisawa K."/>
            <person name="Mitsui H."/>
        </authorList>
    </citation>
    <scope>NUCLEOTIDE SEQUENCE</scope>
    <source>
        <strain evidence="10">DSM 14790</strain>
    </source>
</reference>
<comment type="function">
    <text evidence="8">Catalyzes the acetylation of L-2,4-diaminobutyrate (DABA) to gamma-N-acetyl-alpha,gamma-diaminobutyric acid (ADABA) with acetyl coenzyme A.</text>
</comment>
<protein>
    <recommendedName>
        <fullName evidence="4 8">L-2,4-diaminobutyric acid acetyltransferase</fullName>
        <shortName evidence="8">DABA acetyltransferase</shortName>
        <ecNumber evidence="3 8">2.3.1.178</ecNumber>
    </recommendedName>
</protein>
<evidence type="ECO:0000256" key="7">
    <source>
        <dbReference type="ARBA" id="ARBA00048924"/>
    </source>
</evidence>
<dbReference type="InterPro" id="IPR016181">
    <property type="entry name" value="Acyl_CoA_acyltransferase"/>
</dbReference>
<proteinExistence type="inferred from homology"/>